<dbReference type="PANTHER" id="PTHR43448">
    <property type="entry name" value="PROTOHEME IX FARNESYLTRANSFERASE, MITOCHONDRIAL"/>
    <property type="match status" value="1"/>
</dbReference>
<accession>A0ABT9YK39</accession>
<comment type="catalytic activity">
    <reaction evidence="8 9">
        <text>heme b + (2E,6E)-farnesyl diphosphate + H2O = Fe(II)-heme o + diphosphate</text>
        <dbReference type="Rhea" id="RHEA:28070"/>
        <dbReference type="ChEBI" id="CHEBI:15377"/>
        <dbReference type="ChEBI" id="CHEBI:33019"/>
        <dbReference type="ChEBI" id="CHEBI:60344"/>
        <dbReference type="ChEBI" id="CHEBI:60530"/>
        <dbReference type="ChEBI" id="CHEBI:175763"/>
        <dbReference type="EC" id="2.5.1.141"/>
    </reaction>
</comment>
<evidence type="ECO:0000313" key="11">
    <source>
        <dbReference type="Proteomes" id="UP001225034"/>
    </source>
</evidence>
<comment type="pathway">
    <text evidence="9">Porphyrin-containing compound metabolism; heme O biosynthesis; heme O from protoheme: step 1/1.</text>
</comment>
<evidence type="ECO:0000256" key="9">
    <source>
        <dbReference type="HAMAP-Rule" id="MF_00154"/>
    </source>
</evidence>
<dbReference type="InterPro" id="IPR030470">
    <property type="entry name" value="UbiA_prenylTrfase_CS"/>
</dbReference>
<proteinExistence type="inferred from homology"/>
<feature type="transmembrane region" description="Helical" evidence="9">
    <location>
        <begin position="106"/>
        <end position="126"/>
    </location>
</feature>
<feature type="transmembrane region" description="Helical" evidence="9">
    <location>
        <begin position="39"/>
        <end position="58"/>
    </location>
</feature>
<comment type="subcellular location">
    <subcellularLocation>
        <location evidence="9">Cell membrane</location>
        <topology evidence="9">Multi-pass membrane protein</topology>
    </subcellularLocation>
    <subcellularLocation>
        <location evidence="1">Membrane</location>
        <topology evidence="1">Multi-pass membrane protein</topology>
    </subcellularLocation>
</comment>
<evidence type="ECO:0000256" key="2">
    <source>
        <dbReference type="ARBA" id="ARBA00022475"/>
    </source>
</evidence>
<evidence type="ECO:0000256" key="3">
    <source>
        <dbReference type="ARBA" id="ARBA00022679"/>
    </source>
</evidence>
<dbReference type="EC" id="2.5.1.141" evidence="9"/>
<feature type="transmembrane region" description="Helical" evidence="9">
    <location>
        <begin position="286"/>
        <end position="311"/>
    </location>
</feature>
<organism evidence="10 11">
    <name type="scientific">Alkalicoccobacillus murimartini</name>
    <dbReference type="NCBI Taxonomy" id="171685"/>
    <lineage>
        <taxon>Bacteria</taxon>
        <taxon>Bacillati</taxon>
        <taxon>Bacillota</taxon>
        <taxon>Bacilli</taxon>
        <taxon>Bacillales</taxon>
        <taxon>Bacillaceae</taxon>
        <taxon>Alkalicoccobacillus</taxon>
    </lineage>
</organism>
<keyword evidence="4 9" id="KW-0812">Transmembrane</keyword>
<dbReference type="HAMAP" id="MF_00154">
    <property type="entry name" value="CyoE_CtaB"/>
    <property type="match status" value="1"/>
</dbReference>
<dbReference type="InterPro" id="IPR044878">
    <property type="entry name" value="UbiA_sf"/>
</dbReference>
<comment type="miscellaneous">
    <text evidence="9">Carbon 2 of the heme B porphyrin ring is defined according to the Fischer nomenclature.</text>
</comment>
<feature type="transmembrane region" description="Helical" evidence="9">
    <location>
        <begin position="186"/>
        <end position="206"/>
    </location>
</feature>
<feature type="transmembrane region" description="Helical" evidence="9">
    <location>
        <begin position="64"/>
        <end position="85"/>
    </location>
</feature>
<keyword evidence="7 9" id="KW-0472">Membrane</keyword>
<dbReference type="PROSITE" id="PS00943">
    <property type="entry name" value="UBIA"/>
    <property type="match status" value="1"/>
</dbReference>
<dbReference type="CDD" id="cd13957">
    <property type="entry name" value="PT_UbiA_Cox10"/>
    <property type="match status" value="1"/>
</dbReference>
<dbReference type="PANTHER" id="PTHR43448:SF2">
    <property type="entry name" value="PROTOHEME IX FARNESYLTRANSFERASE, MITOCHONDRIAL"/>
    <property type="match status" value="1"/>
</dbReference>
<dbReference type="Pfam" id="PF01040">
    <property type="entry name" value="UbiA"/>
    <property type="match status" value="1"/>
</dbReference>
<evidence type="ECO:0000256" key="7">
    <source>
        <dbReference type="ARBA" id="ARBA00023136"/>
    </source>
</evidence>
<comment type="caution">
    <text evidence="10">The sequence shown here is derived from an EMBL/GenBank/DDBJ whole genome shotgun (WGS) entry which is preliminary data.</text>
</comment>
<evidence type="ECO:0000256" key="4">
    <source>
        <dbReference type="ARBA" id="ARBA00022692"/>
    </source>
</evidence>
<dbReference type="Gene3D" id="1.10.357.140">
    <property type="entry name" value="UbiA prenyltransferase"/>
    <property type="match status" value="1"/>
</dbReference>
<reference evidence="10 11" key="1">
    <citation type="submission" date="2023-07" db="EMBL/GenBank/DDBJ databases">
        <title>Genomic Encyclopedia of Type Strains, Phase IV (KMG-IV): sequencing the most valuable type-strain genomes for metagenomic binning, comparative biology and taxonomic classification.</title>
        <authorList>
            <person name="Goeker M."/>
        </authorList>
    </citation>
    <scope>NUCLEOTIDE SEQUENCE [LARGE SCALE GENOMIC DNA]</scope>
    <source>
        <strain evidence="10 11">DSM 19154</strain>
    </source>
</reference>
<keyword evidence="2 9" id="KW-1003">Cell membrane</keyword>
<dbReference type="GO" id="GO:0016740">
    <property type="term" value="F:transferase activity"/>
    <property type="evidence" value="ECO:0007669"/>
    <property type="project" value="UniProtKB-KW"/>
</dbReference>
<dbReference type="EMBL" id="JAUSUA010000004">
    <property type="protein sequence ID" value="MDQ0208236.1"/>
    <property type="molecule type" value="Genomic_DNA"/>
</dbReference>
<keyword evidence="5 9" id="KW-1133">Transmembrane helix</keyword>
<name>A0ABT9YK39_9BACI</name>
<keyword evidence="6 9" id="KW-0350">Heme biosynthesis</keyword>
<comment type="subunit">
    <text evidence="9">Interacts with CtaA.</text>
</comment>
<dbReference type="Proteomes" id="UP001225034">
    <property type="component" value="Unassembled WGS sequence"/>
</dbReference>
<keyword evidence="3 9" id="KW-0808">Transferase</keyword>
<dbReference type="InterPro" id="IPR006369">
    <property type="entry name" value="Protohaem_IX_farnesylTrfase"/>
</dbReference>
<evidence type="ECO:0000256" key="6">
    <source>
        <dbReference type="ARBA" id="ARBA00023133"/>
    </source>
</evidence>
<dbReference type="RefSeq" id="WP_306984132.1">
    <property type="nucleotide sequence ID" value="NZ_JAUSUA010000004.1"/>
</dbReference>
<feature type="transmembrane region" description="Helical" evidence="9">
    <location>
        <begin position="132"/>
        <end position="150"/>
    </location>
</feature>
<gene>
    <name evidence="9" type="primary">ctaB</name>
    <name evidence="10" type="ORF">J2S05_003045</name>
</gene>
<feature type="transmembrane region" description="Helical" evidence="9">
    <location>
        <begin position="234"/>
        <end position="251"/>
    </location>
</feature>
<dbReference type="InterPro" id="IPR000537">
    <property type="entry name" value="UbiA_prenyltransferase"/>
</dbReference>
<evidence type="ECO:0000256" key="1">
    <source>
        <dbReference type="ARBA" id="ARBA00004141"/>
    </source>
</evidence>
<feature type="transmembrane region" description="Helical" evidence="9">
    <location>
        <begin position="257"/>
        <end position="274"/>
    </location>
</feature>
<dbReference type="NCBIfam" id="TIGR01473">
    <property type="entry name" value="cyoE_ctaB"/>
    <property type="match status" value="1"/>
</dbReference>
<protein>
    <recommendedName>
        <fullName evidence="9">Protoheme IX farnesyltransferase</fullName>
        <ecNumber evidence="9">2.5.1.141</ecNumber>
    </recommendedName>
    <alternativeName>
        <fullName evidence="9">Heme B farnesyltransferase</fullName>
    </alternativeName>
    <alternativeName>
        <fullName evidence="9">Heme O synthase</fullName>
    </alternativeName>
</protein>
<keyword evidence="11" id="KW-1185">Reference proteome</keyword>
<sequence length="313" mass="34163">MKSVKLEKTVEQTTSVSNISYYAGILFETIKTGIIKSNVLAMFAGLCLALFIHGGSLFDHMGSIILALLGSSLVIGAAGTFNNLYDRDIDAKMERTKKRPTVTGSVSTKNGLILGISFAVVGMILLAFASPLAALLGFLGLFLYTVPYTIWTKRSTIYNTEVGSLSGAVPPLIGWAAVSSDIYHPASIGLFVLMLIWQMPHFYAIAIRKLDDYRAAGVPMLPVVKGIRRTKIQTLVYLVVLLASSVLFLPFSKTIAITSFVLTLGWMILGIAGYKKMSDYKWATAMFIYSLNHITILFALIIGYSLILMYING</sequence>
<evidence type="ECO:0000256" key="5">
    <source>
        <dbReference type="ARBA" id="ARBA00022989"/>
    </source>
</evidence>
<feature type="transmembrane region" description="Helical" evidence="9">
    <location>
        <begin position="162"/>
        <end position="180"/>
    </location>
</feature>
<comment type="function">
    <text evidence="9">Converts heme B (protoheme IX) to heme O by substitution of the vinyl group on carbon 2 of heme B porphyrin ring with a hydroxyethyl farnesyl side group.</text>
</comment>
<evidence type="ECO:0000256" key="8">
    <source>
        <dbReference type="ARBA" id="ARBA00047690"/>
    </source>
</evidence>
<evidence type="ECO:0000313" key="10">
    <source>
        <dbReference type="EMBL" id="MDQ0208236.1"/>
    </source>
</evidence>
<comment type="similarity">
    <text evidence="9">Belongs to the UbiA prenyltransferase family. Protoheme IX farnesyltransferase subfamily.</text>
</comment>